<dbReference type="KEGG" id="pseg:D3H65_27575"/>
<dbReference type="Proteomes" id="UP000263900">
    <property type="component" value="Chromosome"/>
</dbReference>
<reference evidence="9 10" key="1">
    <citation type="submission" date="2018-09" db="EMBL/GenBank/DDBJ databases">
        <title>Genome sequencing of strain 6GH32-13.</title>
        <authorList>
            <person name="Weon H.-Y."/>
            <person name="Heo J."/>
            <person name="Kwon S.-W."/>
        </authorList>
    </citation>
    <scope>NUCLEOTIDE SEQUENCE [LARGE SCALE GENOMIC DNA]</scope>
    <source>
        <strain evidence="9 10">5GH32-13</strain>
    </source>
</reference>
<dbReference type="Gene3D" id="2.40.420.20">
    <property type="match status" value="1"/>
</dbReference>
<keyword evidence="4" id="KW-0175">Coiled coil</keyword>
<sequence>MKKIWYSFRFLIITIAAFAVARCNQKTEAKTAAAVSDNAIAVKLQPVTDTSFAPVLRYSGTIASTTEATLSFKTGGIISRIYVKEGDHVVKGQLLATLDLTEINAQVQQAAQSAEKAQRDVTRARNLYNDTVATLEQLQNATTQEQVASEGLRIARFNQQYAQIRATENGTIVKKIMNEGEMAASGSPVFFVNGNAGSDWVMRFGVSDKDWAVLRKGNKGVVSLDAYPGKEFNGLVTQIAEGSDAANGTYEIEVKVLPDGVRFATGLFATVQLQPSALQQVTLVPIEALAEADGKTGFVYTVNSDQRTVQRHAVTIAFLEKNKAAIVRGLDGVQQVITDGVGYLTEKSIVKVVK</sequence>
<dbReference type="GO" id="GO:0015562">
    <property type="term" value="F:efflux transmembrane transporter activity"/>
    <property type="evidence" value="ECO:0007669"/>
    <property type="project" value="TreeGrafter"/>
</dbReference>
<evidence type="ECO:0000256" key="2">
    <source>
        <dbReference type="ARBA" id="ARBA00009477"/>
    </source>
</evidence>
<dbReference type="InterPro" id="IPR058627">
    <property type="entry name" value="MdtA-like_C"/>
</dbReference>
<dbReference type="RefSeq" id="WP_119053391.1">
    <property type="nucleotide sequence ID" value="NZ_CP032157.1"/>
</dbReference>
<evidence type="ECO:0000313" key="9">
    <source>
        <dbReference type="EMBL" id="AXY77515.1"/>
    </source>
</evidence>
<dbReference type="InterPro" id="IPR058792">
    <property type="entry name" value="Beta-barrel_RND_2"/>
</dbReference>
<dbReference type="Gene3D" id="2.40.50.100">
    <property type="match status" value="1"/>
</dbReference>
<dbReference type="InterPro" id="IPR006143">
    <property type="entry name" value="RND_pump_MFP"/>
</dbReference>
<feature type="signal peptide" evidence="5">
    <location>
        <begin position="1"/>
        <end position="21"/>
    </location>
</feature>
<keyword evidence="3" id="KW-0813">Transport</keyword>
<dbReference type="InterPro" id="IPR058625">
    <property type="entry name" value="MdtA-like_BSH"/>
</dbReference>
<evidence type="ECO:0000256" key="4">
    <source>
        <dbReference type="SAM" id="Coils"/>
    </source>
</evidence>
<dbReference type="PANTHER" id="PTHR30469:SF15">
    <property type="entry name" value="HLYD FAMILY OF SECRETION PROTEINS"/>
    <property type="match status" value="1"/>
</dbReference>
<gene>
    <name evidence="9" type="ORF">D3H65_27575</name>
</gene>
<feature type="chain" id="PRO_5017729228" evidence="5">
    <location>
        <begin position="22"/>
        <end position="354"/>
    </location>
</feature>
<dbReference type="AlphaFoldDB" id="A0A3B7N0H4"/>
<dbReference type="Pfam" id="PF25954">
    <property type="entry name" value="Beta-barrel_RND_2"/>
    <property type="match status" value="1"/>
</dbReference>
<protein>
    <submittedName>
        <fullName evidence="9">Efflux RND transporter periplasmic adaptor subunit</fullName>
    </submittedName>
</protein>
<dbReference type="Pfam" id="PF25917">
    <property type="entry name" value="BSH_RND"/>
    <property type="match status" value="1"/>
</dbReference>
<feature type="domain" description="Multidrug resistance protein MdtA-like C-terminal permuted SH3" evidence="8">
    <location>
        <begin position="281"/>
        <end position="342"/>
    </location>
</feature>
<dbReference type="GO" id="GO:1990281">
    <property type="term" value="C:efflux pump complex"/>
    <property type="evidence" value="ECO:0007669"/>
    <property type="project" value="TreeGrafter"/>
</dbReference>
<evidence type="ECO:0000313" key="10">
    <source>
        <dbReference type="Proteomes" id="UP000263900"/>
    </source>
</evidence>
<dbReference type="EMBL" id="CP032157">
    <property type="protein sequence ID" value="AXY77515.1"/>
    <property type="molecule type" value="Genomic_DNA"/>
</dbReference>
<dbReference type="PANTHER" id="PTHR30469">
    <property type="entry name" value="MULTIDRUG RESISTANCE PROTEIN MDTA"/>
    <property type="match status" value="1"/>
</dbReference>
<evidence type="ECO:0000259" key="7">
    <source>
        <dbReference type="Pfam" id="PF25954"/>
    </source>
</evidence>
<dbReference type="OrthoDB" id="9798190at2"/>
<evidence type="ECO:0000259" key="8">
    <source>
        <dbReference type="Pfam" id="PF25967"/>
    </source>
</evidence>
<comment type="similarity">
    <text evidence="2">Belongs to the membrane fusion protein (MFP) (TC 8.A.1) family.</text>
</comment>
<evidence type="ECO:0000256" key="3">
    <source>
        <dbReference type="ARBA" id="ARBA00022448"/>
    </source>
</evidence>
<feature type="domain" description="Multidrug resistance protein MdtA-like barrel-sandwich hybrid" evidence="6">
    <location>
        <begin position="70"/>
        <end position="190"/>
    </location>
</feature>
<dbReference type="Pfam" id="PF25967">
    <property type="entry name" value="RND-MFP_C"/>
    <property type="match status" value="1"/>
</dbReference>
<proteinExistence type="inferred from homology"/>
<organism evidence="9 10">
    <name type="scientific">Paraflavitalea soli</name>
    <dbReference type="NCBI Taxonomy" id="2315862"/>
    <lineage>
        <taxon>Bacteria</taxon>
        <taxon>Pseudomonadati</taxon>
        <taxon>Bacteroidota</taxon>
        <taxon>Chitinophagia</taxon>
        <taxon>Chitinophagales</taxon>
        <taxon>Chitinophagaceae</taxon>
        <taxon>Paraflavitalea</taxon>
    </lineage>
</organism>
<evidence type="ECO:0000259" key="6">
    <source>
        <dbReference type="Pfam" id="PF25917"/>
    </source>
</evidence>
<feature type="coiled-coil region" evidence="4">
    <location>
        <begin position="100"/>
        <end position="141"/>
    </location>
</feature>
<name>A0A3B7N0H4_9BACT</name>
<keyword evidence="10" id="KW-1185">Reference proteome</keyword>
<keyword evidence="5" id="KW-0732">Signal</keyword>
<accession>A0A3B7N0H4</accession>
<dbReference type="Gene3D" id="2.40.30.170">
    <property type="match status" value="1"/>
</dbReference>
<comment type="subcellular location">
    <subcellularLocation>
        <location evidence="1">Cell envelope</location>
    </subcellularLocation>
</comment>
<evidence type="ECO:0000256" key="1">
    <source>
        <dbReference type="ARBA" id="ARBA00004196"/>
    </source>
</evidence>
<dbReference type="SUPFAM" id="SSF111369">
    <property type="entry name" value="HlyD-like secretion proteins"/>
    <property type="match status" value="1"/>
</dbReference>
<evidence type="ECO:0000256" key="5">
    <source>
        <dbReference type="SAM" id="SignalP"/>
    </source>
</evidence>
<feature type="domain" description="CusB-like beta-barrel" evidence="7">
    <location>
        <begin position="205"/>
        <end position="275"/>
    </location>
</feature>
<dbReference type="NCBIfam" id="TIGR01730">
    <property type="entry name" value="RND_mfp"/>
    <property type="match status" value="1"/>
</dbReference>